<keyword evidence="2" id="KW-1185">Reference proteome</keyword>
<protein>
    <submittedName>
        <fullName evidence="1">Uncharacterized protein</fullName>
    </submittedName>
</protein>
<dbReference type="AlphaFoldDB" id="A0A8T2T8B4"/>
<organism evidence="1 2">
    <name type="scientific">Ceratopteris richardii</name>
    <name type="common">Triangle waterfern</name>
    <dbReference type="NCBI Taxonomy" id="49495"/>
    <lineage>
        <taxon>Eukaryota</taxon>
        <taxon>Viridiplantae</taxon>
        <taxon>Streptophyta</taxon>
        <taxon>Embryophyta</taxon>
        <taxon>Tracheophyta</taxon>
        <taxon>Polypodiopsida</taxon>
        <taxon>Polypodiidae</taxon>
        <taxon>Polypodiales</taxon>
        <taxon>Pteridineae</taxon>
        <taxon>Pteridaceae</taxon>
        <taxon>Parkerioideae</taxon>
        <taxon>Ceratopteris</taxon>
    </lineage>
</organism>
<comment type="caution">
    <text evidence="1">The sequence shown here is derived from an EMBL/GenBank/DDBJ whole genome shotgun (WGS) entry which is preliminary data.</text>
</comment>
<proteinExistence type="predicted"/>
<gene>
    <name evidence="1" type="ORF">KP509_14G031700</name>
</gene>
<dbReference type="Proteomes" id="UP000825935">
    <property type="component" value="Chromosome 14"/>
</dbReference>
<name>A0A8T2T8B4_CERRI</name>
<accession>A0A8T2T8B4</accession>
<sequence length="119" mass="13286">MSSTRRRLSMCAKPLTFEDACELSILSAIDEFQESLINRHLRRRLSSGSLDILLTTTRSVISSASTSMAHGVSLSSRGGALLLHRVVLPLYMMMKLPLQTDIAFASRILCHKLCTFSWK</sequence>
<evidence type="ECO:0000313" key="1">
    <source>
        <dbReference type="EMBL" id="KAH7415189.1"/>
    </source>
</evidence>
<evidence type="ECO:0000313" key="2">
    <source>
        <dbReference type="Proteomes" id="UP000825935"/>
    </source>
</evidence>
<dbReference type="EMBL" id="CM035419">
    <property type="protein sequence ID" value="KAH7415189.1"/>
    <property type="molecule type" value="Genomic_DNA"/>
</dbReference>
<reference evidence="1" key="1">
    <citation type="submission" date="2021-08" db="EMBL/GenBank/DDBJ databases">
        <title>WGS assembly of Ceratopteris richardii.</title>
        <authorList>
            <person name="Marchant D.B."/>
            <person name="Chen G."/>
            <person name="Jenkins J."/>
            <person name="Shu S."/>
            <person name="Leebens-Mack J."/>
            <person name="Grimwood J."/>
            <person name="Schmutz J."/>
            <person name="Soltis P."/>
            <person name="Soltis D."/>
            <person name="Chen Z.-H."/>
        </authorList>
    </citation>
    <scope>NUCLEOTIDE SEQUENCE</scope>
    <source>
        <strain evidence="1">Whitten #5841</strain>
        <tissue evidence="1">Leaf</tissue>
    </source>
</reference>